<evidence type="ECO:0000313" key="3">
    <source>
        <dbReference type="Proteomes" id="UP000658613"/>
    </source>
</evidence>
<feature type="domain" description="Putative zinc-finger" evidence="1">
    <location>
        <begin position="18"/>
        <end position="47"/>
    </location>
</feature>
<dbReference type="EMBL" id="JADOUE010000001">
    <property type="protein sequence ID" value="MBG6121297.1"/>
    <property type="molecule type" value="Genomic_DNA"/>
</dbReference>
<organism evidence="2 3">
    <name type="scientific">Corynebacterium aquatimens</name>
    <dbReference type="NCBI Taxonomy" id="1190508"/>
    <lineage>
        <taxon>Bacteria</taxon>
        <taxon>Bacillati</taxon>
        <taxon>Actinomycetota</taxon>
        <taxon>Actinomycetes</taxon>
        <taxon>Mycobacteriales</taxon>
        <taxon>Corynebacteriaceae</taxon>
        <taxon>Corynebacterium</taxon>
    </lineage>
</organism>
<gene>
    <name evidence="2" type="ORF">IW254_000266</name>
</gene>
<sequence>MSSSHRRHFDSTEHVSAEAIAALIDDELSPTAAHRARVHIVLCESCRNDANAQRYAAEAVRNHNVEEGLRAPRGLVDKLAQICETEQPAARKRSLKDLPGLSGLFK</sequence>
<accession>A0A931DZX7</accession>
<name>A0A931DZX7_9CORY</name>
<dbReference type="InterPro" id="IPR027383">
    <property type="entry name" value="Znf_put"/>
</dbReference>
<keyword evidence="3" id="KW-1185">Reference proteome</keyword>
<reference evidence="2" key="1">
    <citation type="submission" date="2020-11" db="EMBL/GenBank/DDBJ databases">
        <title>Sequencing the genomes of 1000 actinobacteria strains.</title>
        <authorList>
            <person name="Klenk H.-P."/>
        </authorList>
    </citation>
    <scope>NUCLEOTIDE SEQUENCE</scope>
    <source>
        <strain evidence="2">DSM 45632</strain>
    </source>
</reference>
<dbReference type="AlphaFoldDB" id="A0A931DZX7"/>
<comment type="caution">
    <text evidence="2">The sequence shown here is derived from an EMBL/GenBank/DDBJ whole genome shotgun (WGS) entry which is preliminary data.</text>
</comment>
<protein>
    <submittedName>
        <fullName evidence="2">Anti-sigma factor RsiW</fullName>
    </submittedName>
</protein>
<proteinExistence type="predicted"/>
<evidence type="ECO:0000259" key="1">
    <source>
        <dbReference type="Pfam" id="PF13490"/>
    </source>
</evidence>
<dbReference type="Proteomes" id="UP000658613">
    <property type="component" value="Unassembled WGS sequence"/>
</dbReference>
<dbReference type="RefSeq" id="WP_196823885.1">
    <property type="nucleotide sequence ID" value="NZ_CP046980.1"/>
</dbReference>
<evidence type="ECO:0000313" key="2">
    <source>
        <dbReference type="EMBL" id="MBG6121297.1"/>
    </source>
</evidence>
<dbReference type="Pfam" id="PF13490">
    <property type="entry name" value="zf-HC2"/>
    <property type="match status" value="1"/>
</dbReference>